<dbReference type="PANTHER" id="PTHR24128">
    <property type="entry name" value="HOMEOBOX PROTEIN WARIAI"/>
    <property type="match status" value="1"/>
</dbReference>
<dbReference type="Proteomes" id="UP000237347">
    <property type="component" value="Unassembled WGS sequence"/>
</dbReference>
<dbReference type="EMBL" id="PKMF04000250">
    <property type="protein sequence ID" value="KAK7841003.1"/>
    <property type="molecule type" value="Genomic_DNA"/>
</dbReference>
<organism evidence="1 2">
    <name type="scientific">Quercus suber</name>
    <name type="common">Cork oak</name>
    <dbReference type="NCBI Taxonomy" id="58331"/>
    <lineage>
        <taxon>Eukaryota</taxon>
        <taxon>Viridiplantae</taxon>
        <taxon>Streptophyta</taxon>
        <taxon>Embryophyta</taxon>
        <taxon>Tracheophyta</taxon>
        <taxon>Spermatophyta</taxon>
        <taxon>Magnoliopsida</taxon>
        <taxon>eudicotyledons</taxon>
        <taxon>Gunneridae</taxon>
        <taxon>Pentapetalae</taxon>
        <taxon>rosids</taxon>
        <taxon>fabids</taxon>
        <taxon>Fagales</taxon>
        <taxon>Fagaceae</taxon>
        <taxon>Quercus</taxon>
    </lineage>
</organism>
<comment type="caution">
    <text evidence="1">The sequence shown here is derived from an EMBL/GenBank/DDBJ whole genome shotgun (WGS) entry which is preliminary data.</text>
</comment>
<dbReference type="SMART" id="SM00248">
    <property type="entry name" value="ANK"/>
    <property type="match status" value="3"/>
</dbReference>
<dbReference type="Pfam" id="PF12796">
    <property type="entry name" value="Ank_2"/>
    <property type="match status" value="1"/>
</dbReference>
<protein>
    <submittedName>
        <fullName evidence="1">Ankyrin repeat-containing protein bda1</fullName>
    </submittedName>
</protein>
<dbReference type="InterPro" id="IPR036770">
    <property type="entry name" value="Ankyrin_rpt-contain_sf"/>
</dbReference>
<accession>A0AAW0KRB4</accession>
<dbReference type="SUPFAM" id="SSF48403">
    <property type="entry name" value="Ankyrin repeat"/>
    <property type="match status" value="1"/>
</dbReference>
<evidence type="ECO:0000313" key="2">
    <source>
        <dbReference type="Proteomes" id="UP000237347"/>
    </source>
</evidence>
<name>A0AAW0KRB4_QUESU</name>
<dbReference type="Gene3D" id="1.25.40.20">
    <property type="entry name" value="Ankyrin repeat-containing domain"/>
    <property type="match status" value="1"/>
</dbReference>
<proteinExistence type="predicted"/>
<dbReference type="InterPro" id="IPR002110">
    <property type="entry name" value="Ankyrin_rpt"/>
</dbReference>
<keyword evidence="2" id="KW-1185">Reference proteome</keyword>
<evidence type="ECO:0000313" key="1">
    <source>
        <dbReference type="EMBL" id="KAK7841003.1"/>
    </source>
</evidence>
<reference evidence="1 2" key="1">
    <citation type="journal article" date="2018" name="Sci. Data">
        <title>The draft genome sequence of cork oak.</title>
        <authorList>
            <person name="Ramos A.M."/>
            <person name="Usie A."/>
            <person name="Barbosa P."/>
            <person name="Barros P.M."/>
            <person name="Capote T."/>
            <person name="Chaves I."/>
            <person name="Simoes F."/>
            <person name="Abreu I."/>
            <person name="Carrasquinho I."/>
            <person name="Faro C."/>
            <person name="Guimaraes J.B."/>
            <person name="Mendonca D."/>
            <person name="Nobrega F."/>
            <person name="Rodrigues L."/>
            <person name="Saibo N.J.M."/>
            <person name="Varela M.C."/>
            <person name="Egas C."/>
            <person name="Matos J."/>
            <person name="Miguel C.M."/>
            <person name="Oliveira M.M."/>
            <person name="Ricardo C.P."/>
            <person name="Goncalves S."/>
        </authorList>
    </citation>
    <scope>NUCLEOTIDE SEQUENCE [LARGE SCALE GENOMIC DNA]</scope>
    <source>
        <strain evidence="2">cv. HL8</strain>
    </source>
</reference>
<gene>
    <name evidence="1" type="primary">BAD1_44</name>
    <name evidence="1" type="ORF">CFP56_016033</name>
</gene>
<sequence>MEITNEKGDDIVNLYNASTNGYTATLKSLIDKDTHILYIISSSPFKFLRLPFSETPLHISVELGHLDFTETLLAQNPHFVAELDLHKCCPLHLASIEGYIEIVQALLHANDNACLICDKYGRIPLHYVELRGRADVVNKLINVQSNSIWIVLDGNETALHLCVKYNQLEALK</sequence>
<dbReference type="AlphaFoldDB" id="A0AAW0KRB4"/>
<dbReference type="PANTHER" id="PTHR24128:SF101">
    <property type="entry name" value="ANKYRIN REPEAT-CONTAINING PROTEIN BDA1-LIKE"/>
    <property type="match status" value="1"/>
</dbReference>